<dbReference type="EMBL" id="JH000291">
    <property type="protein sequence ID" value="EGW08854.1"/>
    <property type="molecule type" value="Genomic_DNA"/>
</dbReference>
<protein>
    <submittedName>
        <fullName evidence="1">Uncharacterized protein</fullName>
    </submittedName>
</protein>
<proteinExistence type="predicted"/>
<reference evidence="2" key="1">
    <citation type="journal article" date="2011" name="Nat. Biotechnol.">
        <title>The genomic sequence of the Chinese hamster ovary (CHO)-K1 cell line.</title>
        <authorList>
            <person name="Xu X."/>
            <person name="Nagarajan H."/>
            <person name="Lewis N.E."/>
            <person name="Pan S."/>
            <person name="Cai Z."/>
            <person name="Liu X."/>
            <person name="Chen W."/>
            <person name="Xie M."/>
            <person name="Wang W."/>
            <person name="Hammond S."/>
            <person name="Andersen M.R."/>
            <person name="Neff N."/>
            <person name="Passarelli B."/>
            <person name="Koh W."/>
            <person name="Fan H.C."/>
            <person name="Wang J."/>
            <person name="Gui Y."/>
            <person name="Lee K.H."/>
            <person name="Betenbaugh M.J."/>
            <person name="Quake S.R."/>
            <person name="Famili I."/>
            <person name="Palsson B.O."/>
            <person name="Wang J."/>
        </authorList>
    </citation>
    <scope>NUCLEOTIDE SEQUENCE [LARGE SCALE GENOMIC DNA]</scope>
    <source>
        <strain evidence="2">CHO K1 cell line</strain>
    </source>
</reference>
<dbReference type="Proteomes" id="UP000001075">
    <property type="component" value="Unassembled WGS sequence"/>
</dbReference>
<dbReference type="AlphaFoldDB" id="G3HD75"/>
<gene>
    <name evidence="1" type="ORF">I79_008451</name>
</gene>
<dbReference type="InParanoid" id="G3HD75"/>
<name>G3HD75_CRIGR</name>
<organism evidence="1 2">
    <name type="scientific">Cricetulus griseus</name>
    <name type="common">Chinese hamster</name>
    <name type="synonym">Cricetulus barabensis griseus</name>
    <dbReference type="NCBI Taxonomy" id="10029"/>
    <lineage>
        <taxon>Eukaryota</taxon>
        <taxon>Metazoa</taxon>
        <taxon>Chordata</taxon>
        <taxon>Craniata</taxon>
        <taxon>Vertebrata</taxon>
        <taxon>Euteleostomi</taxon>
        <taxon>Mammalia</taxon>
        <taxon>Eutheria</taxon>
        <taxon>Euarchontoglires</taxon>
        <taxon>Glires</taxon>
        <taxon>Rodentia</taxon>
        <taxon>Myomorpha</taxon>
        <taxon>Muroidea</taxon>
        <taxon>Cricetidae</taxon>
        <taxon>Cricetinae</taxon>
        <taxon>Cricetulus</taxon>
    </lineage>
</organism>
<evidence type="ECO:0000313" key="2">
    <source>
        <dbReference type="Proteomes" id="UP000001075"/>
    </source>
</evidence>
<evidence type="ECO:0000313" key="1">
    <source>
        <dbReference type="EMBL" id="EGW08854.1"/>
    </source>
</evidence>
<sequence length="51" mass="5762">MPLNKKLEEQRGTPLFPDRTKSFCRRITVNRRTVASAEASQPGPGVEQYSL</sequence>
<accession>G3HD75</accession>